<protein>
    <submittedName>
        <fullName evidence="2">TIGR03086 family protein</fullName>
    </submittedName>
</protein>
<dbReference type="InterPro" id="IPR034660">
    <property type="entry name" value="DinB/YfiT-like"/>
</dbReference>
<keyword evidence="3" id="KW-1185">Reference proteome</keyword>
<accession>A0ABR9RU71</accession>
<dbReference type="NCBIfam" id="TIGR03086">
    <property type="entry name" value="TIGR03086 family metal-binding protein"/>
    <property type="match status" value="1"/>
</dbReference>
<comment type="caution">
    <text evidence="2">The sequence shown here is derived from an EMBL/GenBank/DDBJ whole genome shotgun (WGS) entry which is preliminary data.</text>
</comment>
<name>A0ABR9RU71_9ACTN</name>
<sequence length="188" mass="20432">MLPHQPAARHAAVAAHFTALVEGVPDWGAPSPVPEWTARGVVEHLTTWLPAFVHSGSPYGWTHRHSAVHDPVAAWQEQRAAVQRLLDDPAQADSPFMHPHAPAGTLGEVIDQLYTTDVFMHSWDLARASGQPAQLDEEHASQLLAGMEPLDEVLRASGQYGPAVPVDDDAGPVERLMAFVGREPNWCP</sequence>
<gene>
    <name evidence="2" type="ORF">IEQ44_09800</name>
</gene>
<evidence type="ECO:0000259" key="1">
    <source>
        <dbReference type="Pfam" id="PF11716"/>
    </source>
</evidence>
<evidence type="ECO:0000313" key="2">
    <source>
        <dbReference type="EMBL" id="MBE7324950.1"/>
    </source>
</evidence>
<dbReference type="InterPro" id="IPR024344">
    <property type="entry name" value="MDMPI_metal-binding"/>
</dbReference>
<proteinExistence type="predicted"/>
<organism evidence="2 3">
    <name type="scientific">Nocardioides malaquae</name>
    <dbReference type="NCBI Taxonomy" id="2773426"/>
    <lineage>
        <taxon>Bacteria</taxon>
        <taxon>Bacillati</taxon>
        <taxon>Actinomycetota</taxon>
        <taxon>Actinomycetes</taxon>
        <taxon>Propionibacteriales</taxon>
        <taxon>Nocardioidaceae</taxon>
        <taxon>Nocardioides</taxon>
    </lineage>
</organism>
<dbReference type="SUPFAM" id="SSF109854">
    <property type="entry name" value="DinB/YfiT-like putative metalloenzymes"/>
    <property type="match status" value="1"/>
</dbReference>
<dbReference type="Proteomes" id="UP000756387">
    <property type="component" value="Unassembled WGS sequence"/>
</dbReference>
<dbReference type="Pfam" id="PF11716">
    <property type="entry name" value="MDMPI_N"/>
    <property type="match status" value="1"/>
</dbReference>
<dbReference type="InterPro" id="IPR017520">
    <property type="entry name" value="CHP03086"/>
</dbReference>
<dbReference type="EMBL" id="JADCSA010000008">
    <property type="protein sequence ID" value="MBE7324950.1"/>
    <property type="molecule type" value="Genomic_DNA"/>
</dbReference>
<reference evidence="2 3" key="1">
    <citation type="submission" date="2020-10" db="EMBL/GenBank/DDBJ databases">
        <title>Nocardioides sp. isolated from sludge.</title>
        <authorList>
            <person name="Zhang X."/>
        </authorList>
    </citation>
    <scope>NUCLEOTIDE SEQUENCE [LARGE SCALE GENOMIC DNA]</scope>
    <source>
        <strain evidence="2 3">Y6</strain>
    </source>
</reference>
<feature type="domain" description="Mycothiol-dependent maleylpyruvate isomerase metal-binding" evidence="1">
    <location>
        <begin position="12"/>
        <end position="126"/>
    </location>
</feature>
<evidence type="ECO:0000313" key="3">
    <source>
        <dbReference type="Proteomes" id="UP000756387"/>
    </source>
</evidence>
<dbReference type="RefSeq" id="WP_193638282.1">
    <property type="nucleotide sequence ID" value="NZ_JADCSA010000008.1"/>
</dbReference>